<feature type="domain" description="Amidase" evidence="1">
    <location>
        <begin position="33"/>
        <end position="460"/>
    </location>
</feature>
<organism evidence="2 3">
    <name type="scientific">Oceanobacillus kapialis</name>
    <dbReference type="NCBI Taxonomy" id="481353"/>
    <lineage>
        <taxon>Bacteria</taxon>
        <taxon>Bacillati</taxon>
        <taxon>Bacillota</taxon>
        <taxon>Bacilli</taxon>
        <taxon>Bacillales</taxon>
        <taxon>Bacillaceae</taxon>
        <taxon>Oceanobacillus</taxon>
    </lineage>
</organism>
<evidence type="ECO:0000259" key="1">
    <source>
        <dbReference type="Pfam" id="PF01425"/>
    </source>
</evidence>
<dbReference type="InterPro" id="IPR023631">
    <property type="entry name" value="Amidase_dom"/>
</dbReference>
<dbReference type="InterPro" id="IPR036928">
    <property type="entry name" value="AS_sf"/>
</dbReference>
<gene>
    <name evidence="2" type="ORF">ACFSUN_09445</name>
</gene>
<dbReference type="PANTHER" id="PTHR43372">
    <property type="entry name" value="FATTY-ACID AMIDE HYDROLASE"/>
    <property type="match status" value="1"/>
</dbReference>
<name>A0ABW5Q0S3_9BACI</name>
<evidence type="ECO:0000313" key="2">
    <source>
        <dbReference type="EMBL" id="MFD2629000.1"/>
    </source>
</evidence>
<proteinExistence type="predicted"/>
<accession>A0ABW5Q0S3</accession>
<dbReference type="Gene3D" id="3.90.1300.10">
    <property type="entry name" value="Amidase signature (AS) domain"/>
    <property type="match status" value="1"/>
</dbReference>
<protein>
    <submittedName>
        <fullName evidence="2">Amidase</fullName>
    </submittedName>
</protein>
<dbReference type="PANTHER" id="PTHR43372:SF4">
    <property type="entry name" value="FATTY-ACID AMIDE HYDROLASE 2"/>
    <property type="match status" value="1"/>
</dbReference>
<dbReference type="PROSITE" id="PS00571">
    <property type="entry name" value="AMIDASES"/>
    <property type="match status" value="1"/>
</dbReference>
<comment type="caution">
    <text evidence="2">The sequence shown here is derived from an EMBL/GenBank/DDBJ whole genome shotgun (WGS) entry which is preliminary data.</text>
</comment>
<dbReference type="EMBL" id="JBHUMX010000035">
    <property type="protein sequence ID" value="MFD2629000.1"/>
    <property type="molecule type" value="Genomic_DNA"/>
</dbReference>
<keyword evidence="3" id="KW-1185">Reference proteome</keyword>
<dbReference type="RefSeq" id="WP_379561763.1">
    <property type="nucleotide sequence ID" value="NZ_JBHUMX010000035.1"/>
</dbReference>
<sequence length="484" mass="54017">MERIDSVLKEKILKMDATALAEWIRKHKITSSEVVSIYIEHQKKVNPPINAVVEDRYALALEEATSLDEKKPTYKQLPPLYGVPITVKESLHVSGMKTTSGLEHRQDLISREDAPVITRLQEAGAVIMGKTNTPALCFSQETDNRLYGRTNNPWDPARTAGGSSGGEGAILAAGGSPVGIGSDIGGSIRFPAHFNGVIGFKPGMYRGLSAGHYPTVKSSLQERMLTIGPMGRSVRDMELLYSILSPHSTTNRYLQFFKVEIIPSTINYPISDATIAMMDNVEKFLTESFSTNRFIPPYFEESALLWQEILASEGGELIEKSAYQNDRSNLLKAFLREKMAKRTTVDPYLSMGILGSKLFRPSKSRVKEIKNLLSRGDEVLGDYLKNRLLLFPVYHTGALKHGKVYKEIFSLRKTFLTYMPFVAYANVWGLPSLTVPIGEDENKMPISIQIMSANGNEDAIFRLGKILEKKFRGYKSIPSVDEHQ</sequence>
<dbReference type="InterPro" id="IPR052739">
    <property type="entry name" value="FAAH2"/>
</dbReference>
<dbReference type="InterPro" id="IPR020556">
    <property type="entry name" value="Amidase_CS"/>
</dbReference>
<dbReference type="SUPFAM" id="SSF75304">
    <property type="entry name" value="Amidase signature (AS) enzymes"/>
    <property type="match status" value="1"/>
</dbReference>
<reference evidence="3" key="1">
    <citation type="journal article" date="2019" name="Int. J. Syst. Evol. Microbiol.">
        <title>The Global Catalogue of Microorganisms (GCM) 10K type strain sequencing project: providing services to taxonomists for standard genome sequencing and annotation.</title>
        <authorList>
            <consortium name="The Broad Institute Genomics Platform"/>
            <consortium name="The Broad Institute Genome Sequencing Center for Infectious Disease"/>
            <person name="Wu L."/>
            <person name="Ma J."/>
        </authorList>
    </citation>
    <scope>NUCLEOTIDE SEQUENCE [LARGE SCALE GENOMIC DNA]</scope>
    <source>
        <strain evidence="3">TISTR 1858</strain>
    </source>
</reference>
<dbReference type="Pfam" id="PF01425">
    <property type="entry name" value="Amidase"/>
    <property type="match status" value="1"/>
</dbReference>
<evidence type="ECO:0000313" key="3">
    <source>
        <dbReference type="Proteomes" id="UP001597451"/>
    </source>
</evidence>
<dbReference type="Proteomes" id="UP001597451">
    <property type="component" value="Unassembled WGS sequence"/>
</dbReference>